<dbReference type="EMBL" id="JACVHF010000010">
    <property type="protein sequence ID" value="MBC9785077.1"/>
    <property type="molecule type" value="Genomic_DNA"/>
</dbReference>
<proteinExistence type="predicted"/>
<evidence type="ECO:0000313" key="1">
    <source>
        <dbReference type="EMBL" id="MBC9785077.1"/>
    </source>
</evidence>
<evidence type="ECO:0000313" key="2">
    <source>
        <dbReference type="Proteomes" id="UP000617402"/>
    </source>
</evidence>
<keyword evidence="2" id="KW-1185">Reference proteome</keyword>
<dbReference type="Proteomes" id="UP000617402">
    <property type="component" value="Unassembled WGS sequence"/>
</dbReference>
<protein>
    <recommendedName>
        <fullName evidence="3">Cyclase family protein</fullName>
    </recommendedName>
</protein>
<sequence length="31" mass="3457">MALSTPDLAPIAPFILKHHEWWNGKGTVLRG</sequence>
<reference evidence="1 2" key="1">
    <citation type="submission" date="2020-07" db="EMBL/GenBank/DDBJ databases">
        <title>Draft whole-genome sequence of Heliobacterium chlorum DSM 3682, type strain.</title>
        <authorList>
            <person name="Kyndt J.A."/>
            <person name="Meyer T.E."/>
            <person name="Imhoff J.F."/>
        </authorList>
    </citation>
    <scope>NUCLEOTIDE SEQUENCE [LARGE SCALE GENOMIC DNA]</scope>
    <source>
        <strain evidence="1 2">DSM 3682</strain>
    </source>
</reference>
<evidence type="ECO:0008006" key="3">
    <source>
        <dbReference type="Google" id="ProtNLM"/>
    </source>
</evidence>
<organism evidence="1 2">
    <name type="scientific">Heliobacterium chlorum</name>
    <dbReference type="NCBI Taxonomy" id="2698"/>
    <lineage>
        <taxon>Bacteria</taxon>
        <taxon>Bacillati</taxon>
        <taxon>Bacillota</taxon>
        <taxon>Clostridia</taxon>
        <taxon>Eubacteriales</taxon>
        <taxon>Heliobacteriaceae</taxon>
        <taxon>Heliobacterium</taxon>
    </lineage>
</organism>
<accession>A0ABR7T4R8</accession>
<gene>
    <name evidence="1" type="ORF">H1S01_11200</name>
</gene>
<name>A0ABR7T4R8_HELCL</name>
<comment type="caution">
    <text evidence="1">The sequence shown here is derived from an EMBL/GenBank/DDBJ whole genome shotgun (WGS) entry which is preliminary data.</text>
</comment>